<dbReference type="EMBL" id="FNQS01000001">
    <property type="protein sequence ID" value="SDZ76336.1"/>
    <property type="molecule type" value="Genomic_DNA"/>
</dbReference>
<accession>A0A1H3VNG3</accession>
<dbReference type="Gene3D" id="1.10.1660.10">
    <property type="match status" value="1"/>
</dbReference>
<name>A0A1H3VNG3_9GAMM</name>
<evidence type="ECO:0000313" key="1">
    <source>
        <dbReference type="EMBL" id="SDZ76336.1"/>
    </source>
</evidence>
<gene>
    <name evidence="1" type="ORF">SAMN02982996_00111</name>
</gene>
<sequence length="101" mass="11893">MDDIDVTFTVIEVCQIVGLSRDELSEVVALGVIAPQEESSMQWRFDAYALSQLRRARRLRYELDIDWPGIAMTLTLLDKMERLNQENQRLRRQLERFVPSH</sequence>
<protein>
    <submittedName>
        <fullName evidence="1">Chaperone modulatory protein CbpM</fullName>
    </submittedName>
</protein>
<dbReference type="GeneID" id="97763059"/>
<reference evidence="1 2" key="1">
    <citation type="submission" date="2016-10" db="EMBL/GenBank/DDBJ databases">
        <authorList>
            <person name="de Groot N.N."/>
        </authorList>
    </citation>
    <scope>NUCLEOTIDE SEQUENCE [LARGE SCALE GENOMIC DNA]</scope>
    <source>
        <strain evidence="1 2">ATCC 29281</strain>
    </source>
</reference>
<keyword evidence="2" id="KW-1185">Reference proteome</keyword>
<evidence type="ECO:0000313" key="2">
    <source>
        <dbReference type="Proteomes" id="UP000187280"/>
    </source>
</evidence>
<dbReference type="Pfam" id="PF13591">
    <property type="entry name" value="MerR_2"/>
    <property type="match status" value="1"/>
</dbReference>
<dbReference type="AlphaFoldDB" id="A0A1H3VNG3"/>
<dbReference type="eggNOG" id="COG0789">
    <property type="taxonomic scope" value="Bacteria"/>
</dbReference>
<organism evidence="1 2">
    <name type="scientific">Lonsdalea quercina</name>
    <dbReference type="NCBI Taxonomy" id="71657"/>
    <lineage>
        <taxon>Bacteria</taxon>
        <taxon>Pseudomonadati</taxon>
        <taxon>Pseudomonadota</taxon>
        <taxon>Gammaproteobacteria</taxon>
        <taxon>Enterobacterales</taxon>
        <taxon>Pectobacteriaceae</taxon>
        <taxon>Lonsdalea</taxon>
    </lineage>
</organism>
<dbReference type="Proteomes" id="UP000187280">
    <property type="component" value="Unassembled WGS sequence"/>
</dbReference>
<dbReference type="STRING" id="71657.SAMN02982996_00111"/>
<dbReference type="RefSeq" id="WP_026743081.1">
    <property type="nucleotide sequence ID" value="NZ_FNQS01000001.1"/>
</dbReference>
<proteinExistence type="predicted"/>